<name>A0A9D1RGV0_9FIRM</name>
<reference evidence="1" key="2">
    <citation type="submission" date="2021-04" db="EMBL/GenBank/DDBJ databases">
        <authorList>
            <person name="Gilroy R."/>
        </authorList>
    </citation>
    <scope>NUCLEOTIDE SEQUENCE</scope>
    <source>
        <strain evidence="1">421</strain>
    </source>
</reference>
<proteinExistence type="predicted"/>
<evidence type="ECO:0000313" key="2">
    <source>
        <dbReference type="Proteomes" id="UP000824205"/>
    </source>
</evidence>
<reference evidence="1" key="1">
    <citation type="journal article" date="2021" name="PeerJ">
        <title>Extensive microbial diversity within the chicken gut microbiome revealed by metagenomics and culture.</title>
        <authorList>
            <person name="Gilroy R."/>
            <person name="Ravi A."/>
            <person name="Getino M."/>
            <person name="Pursley I."/>
            <person name="Horton D.L."/>
            <person name="Alikhan N.F."/>
            <person name="Baker D."/>
            <person name="Gharbi K."/>
            <person name="Hall N."/>
            <person name="Watson M."/>
            <person name="Adriaenssens E.M."/>
            <person name="Foster-Nyarko E."/>
            <person name="Jarju S."/>
            <person name="Secka A."/>
            <person name="Antonio M."/>
            <person name="Oren A."/>
            <person name="Chaudhuri R.R."/>
            <person name="La Ragione R."/>
            <person name="Hildebrand F."/>
            <person name="Pallen M.J."/>
        </authorList>
    </citation>
    <scope>NUCLEOTIDE SEQUENCE</scope>
    <source>
        <strain evidence="1">421</strain>
    </source>
</reference>
<protein>
    <submittedName>
        <fullName evidence="1">Uncharacterized protein</fullName>
    </submittedName>
</protein>
<accession>A0A9D1RGV0</accession>
<dbReference type="Proteomes" id="UP000824205">
    <property type="component" value="Unassembled WGS sequence"/>
</dbReference>
<sequence length="80" mass="9190">MSRMSARFVGRAVGMSTKWVYGMWKDMGLVVKDKFGDWALTAAGHNIGGRMSKSNHCPVPTFDFEVIEQMMIDFYNKHRK</sequence>
<gene>
    <name evidence="1" type="ORF">IAA48_07495</name>
</gene>
<dbReference type="AlphaFoldDB" id="A0A9D1RGV0"/>
<dbReference type="EMBL" id="DXGE01000032">
    <property type="protein sequence ID" value="HIW86321.1"/>
    <property type="molecule type" value="Genomic_DNA"/>
</dbReference>
<comment type="caution">
    <text evidence="1">The sequence shown here is derived from an EMBL/GenBank/DDBJ whole genome shotgun (WGS) entry which is preliminary data.</text>
</comment>
<organism evidence="1 2">
    <name type="scientific">Candidatus Eubacterium faecipullorum</name>
    <dbReference type="NCBI Taxonomy" id="2838571"/>
    <lineage>
        <taxon>Bacteria</taxon>
        <taxon>Bacillati</taxon>
        <taxon>Bacillota</taxon>
        <taxon>Clostridia</taxon>
        <taxon>Eubacteriales</taxon>
        <taxon>Eubacteriaceae</taxon>
        <taxon>Eubacterium</taxon>
    </lineage>
</organism>
<evidence type="ECO:0000313" key="1">
    <source>
        <dbReference type="EMBL" id="HIW86321.1"/>
    </source>
</evidence>